<accession>A0ABR7NUN5</accession>
<evidence type="ECO:0008006" key="4">
    <source>
        <dbReference type="Google" id="ProtNLM"/>
    </source>
</evidence>
<protein>
    <recommendedName>
        <fullName evidence="4">YbbR-like domain-containing protein</fullName>
    </recommendedName>
</protein>
<dbReference type="PANTHER" id="PTHR37804:SF1">
    <property type="entry name" value="CDAA REGULATORY PROTEIN CDAR"/>
    <property type="match status" value="1"/>
</dbReference>
<dbReference type="Proteomes" id="UP000647491">
    <property type="component" value="Unassembled WGS sequence"/>
</dbReference>
<gene>
    <name evidence="2" type="ORF">H8708_11390</name>
</gene>
<dbReference type="InterPro" id="IPR053154">
    <property type="entry name" value="c-di-AMP_regulator"/>
</dbReference>
<evidence type="ECO:0000313" key="3">
    <source>
        <dbReference type="Proteomes" id="UP000647491"/>
    </source>
</evidence>
<dbReference type="Gene3D" id="2.170.120.30">
    <property type="match status" value="2"/>
</dbReference>
<feature type="compositionally biased region" description="Basic and acidic residues" evidence="1">
    <location>
        <begin position="459"/>
        <end position="473"/>
    </location>
</feature>
<proteinExistence type="predicted"/>
<dbReference type="Pfam" id="PF07949">
    <property type="entry name" value="YbbR"/>
    <property type="match status" value="1"/>
</dbReference>
<feature type="compositionally biased region" description="Low complexity" evidence="1">
    <location>
        <begin position="416"/>
        <end position="438"/>
    </location>
</feature>
<keyword evidence="3" id="KW-1185">Reference proteome</keyword>
<dbReference type="PANTHER" id="PTHR37804">
    <property type="entry name" value="CDAA REGULATORY PROTEIN CDAR"/>
    <property type="match status" value="1"/>
</dbReference>
<reference evidence="2 3" key="1">
    <citation type="submission" date="2020-08" db="EMBL/GenBank/DDBJ databases">
        <title>Genome public.</title>
        <authorList>
            <person name="Liu C."/>
            <person name="Sun Q."/>
        </authorList>
    </citation>
    <scope>NUCLEOTIDE SEQUENCE [LARGE SCALE GENOMIC DNA]</scope>
    <source>
        <strain evidence="2 3">BX10</strain>
    </source>
</reference>
<dbReference type="EMBL" id="JACRTJ010000025">
    <property type="protein sequence ID" value="MBC8599821.1"/>
    <property type="molecule type" value="Genomic_DNA"/>
</dbReference>
<dbReference type="InterPro" id="IPR012505">
    <property type="entry name" value="YbbR"/>
</dbReference>
<dbReference type="RefSeq" id="WP_262427919.1">
    <property type="nucleotide sequence ID" value="NZ_JACRTJ010000025.1"/>
</dbReference>
<sequence>MKEKQNKRWGLKLLSVLCAFLVWLGVVNVADPVMTSTVEVPVEIVNGEVLEASGLTYEIIGKKTTTVSYEVKTTNAHRIRPADFRAYADMTDLWSVTGSIPVKVEVLNHSEYLLSAPVSRVSTIKIETEPLQKKRFDINVSYAGDLEEGYEAGDVVLSPDHLYVEGPESTIGQISSVGIEISLDGLTMDAEGTASPQFYDANGNKIVLDQRVEVDCESVSYSMPVLKVKSLLLDFEVSGQVADGYRFTGVECDVKSVPVIGLKSVLASLNTITIPGESLNLDGARTNMVRTIDINEYLPVGVSLAGTGRHEINVTLTVEQLKERVYTVEVNDASFTGENDDYIYRAEPDTVNIRIEALAEELDSLTLDSADIQVDVSSMGEGIHEAKVVLKLDLDRVYRVLDISSCSIQVMKVPEATESASSAGTAEETTAETSTGASETDDASGAQDGTEVSGTAASHETEESRRAEVHPAEESSSAQENR</sequence>
<evidence type="ECO:0000256" key="1">
    <source>
        <dbReference type="SAM" id="MobiDB-lite"/>
    </source>
</evidence>
<feature type="region of interest" description="Disordered" evidence="1">
    <location>
        <begin position="413"/>
        <end position="482"/>
    </location>
</feature>
<organism evidence="2 3">
    <name type="scientific">Enterocloster hominis</name>
    <name type="common">ex Liu et al. 2021</name>
    <dbReference type="NCBI Taxonomy" id="2763663"/>
    <lineage>
        <taxon>Bacteria</taxon>
        <taxon>Bacillati</taxon>
        <taxon>Bacillota</taxon>
        <taxon>Clostridia</taxon>
        <taxon>Lachnospirales</taxon>
        <taxon>Lachnospiraceae</taxon>
        <taxon>Enterocloster</taxon>
    </lineage>
</organism>
<evidence type="ECO:0000313" key="2">
    <source>
        <dbReference type="EMBL" id="MBC8599821.1"/>
    </source>
</evidence>
<comment type="caution">
    <text evidence="2">The sequence shown here is derived from an EMBL/GenBank/DDBJ whole genome shotgun (WGS) entry which is preliminary data.</text>
</comment>
<name>A0ABR7NUN5_9FIRM</name>
<dbReference type="Gene3D" id="2.170.120.40">
    <property type="entry name" value="YbbR-like domain"/>
    <property type="match status" value="2"/>
</dbReference>